<evidence type="ECO:0000313" key="3">
    <source>
        <dbReference type="Proteomes" id="UP001596050"/>
    </source>
</evidence>
<organism evidence="2 3">
    <name type="scientific">Massilia niabensis</name>
    <dbReference type="NCBI Taxonomy" id="544910"/>
    <lineage>
        <taxon>Bacteria</taxon>
        <taxon>Pseudomonadati</taxon>
        <taxon>Pseudomonadota</taxon>
        <taxon>Betaproteobacteria</taxon>
        <taxon>Burkholderiales</taxon>
        <taxon>Oxalobacteraceae</taxon>
        <taxon>Telluria group</taxon>
        <taxon>Massilia</taxon>
    </lineage>
</organism>
<name>A0ABW0L3D6_9BURK</name>
<keyword evidence="3" id="KW-1185">Reference proteome</keyword>
<feature type="signal peptide" evidence="1">
    <location>
        <begin position="1"/>
        <end position="31"/>
    </location>
</feature>
<dbReference type="EMBL" id="JBHSMU010000009">
    <property type="protein sequence ID" value="MFC5460219.1"/>
    <property type="molecule type" value="Genomic_DNA"/>
</dbReference>
<dbReference type="InterPro" id="IPR017467">
    <property type="entry name" value="CHP03016_PEP-CTERM"/>
</dbReference>
<keyword evidence="1" id="KW-0732">Signal</keyword>
<protein>
    <submittedName>
        <fullName evidence="2">TIGR03016 family PEP-CTERM system-associated outer membrane protein</fullName>
    </submittedName>
</protein>
<sequence length="516" mass="56836">MTTTTAKQIIGRLPRLLPLAAALLVVLPAQAQWRVTPSLSITETFTDNANRGSTNRNARLITEVMPGISAYGQNRWVQGSVNASASLFGYIGGGRGTSRRNRVQYDAAGRLKVIDEFMYVDASARSSTQAISAFGLLGKEARYSNENVADVSTWSISPNINQRFGNFAYATLRYTLNGVEADRSRYGSSTAHGPSFTLASGRSWEDLGWNLSYARQDVDNKQFPDSASENAKLRLNYRLNRTLRLTASGGYDSYDFNSLGGRTEGKSWSAGFDWRPTGRTRLDVEAGRHFLGKTGALLASHRSRHTVTSLTYSDNVTTTRAQFALPTALDTAGMLDSLFAVTIPDAFARREAIDAYLRVTGLPPTLIEEVNYLTNRYFRQKQARASMVYNWSTHSTVLSAFASERVVLSTGEADNSLVGSELFALNNNVRQVGFNIAHSYRLNTKTSATAGLTATRSRNLDTDIVRSQQTLSMGMRQIFSRKMQGVVELRHARGEHGLTSRHYYANSISATLSAEL</sequence>
<gene>
    <name evidence="2" type="ORF">ACFPN5_10415</name>
</gene>
<dbReference type="RefSeq" id="WP_379782860.1">
    <property type="nucleotide sequence ID" value="NZ_JBHSMU010000009.1"/>
</dbReference>
<evidence type="ECO:0000313" key="2">
    <source>
        <dbReference type="EMBL" id="MFC5460219.1"/>
    </source>
</evidence>
<evidence type="ECO:0000256" key="1">
    <source>
        <dbReference type="SAM" id="SignalP"/>
    </source>
</evidence>
<dbReference type="Proteomes" id="UP001596050">
    <property type="component" value="Unassembled WGS sequence"/>
</dbReference>
<dbReference type="NCBIfam" id="TIGR03016">
    <property type="entry name" value="pepcterm_hypo_1"/>
    <property type="match status" value="1"/>
</dbReference>
<feature type="chain" id="PRO_5045653382" evidence="1">
    <location>
        <begin position="32"/>
        <end position="516"/>
    </location>
</feature>
<proteinExistence type="predicted"/>
<comment type="caution">
    <text evidence="2">The sequence shown here is derived from an EMBL/GenBank/DDBJ whole genome shotgun (WGS) entry which is preliminary data.</text>
</comment>
<reference evidence="3" key="1">
    <citation type="journal article" date="2019" name="Int. J. Syst. Evol. Microbiol.">
        <title>The Global Catalogue of Microorganisms (GCM) 10K type strain sequencing project: providing services to taxonomists for standard genome sequencing and annotation.</title>
        <authorList>
            <consortium name="The Broad Institute Genomics Platform"/>
            <consortium name="The Broad Institute Genome Sequencing Center for Infectious Disease"/>
            <person name="Wu L."/>
            <person name="Ma J."/>
        </authorList>
    </citation>
    <scope>NUCLEOTIDE SEQUENCE [LARGE SCALE GENOMIC DNA]</scope>
    <source>
        <strain evidence="3">KACC 12649</strain>
    </source>
</reference>
<dbReference type="SUPFAM" id="SSF56935">
    <property type="entry name" value="Porins"/>
    <property type="match status" value="1"/>
</dbReference>
<accession>A0ABW0L3D6</accession>